<keyword evidence="2" id="KW-1185">Reference proteome</keyword>
<dbReference type="EMBL" id="CP070619">
    <property type="protein sequence ID" value="QSE93907.1"/>
    <property type="molecule type" value="Genomic_DNA"/>
</dbReference>
<evidence type="ECO:0000313" key="2">
    <source>
        <dbReference type="Proteomes" id="UP000662986"/>
    </source>
</evidence>
<dbReference type="Pfam" id="PF19866">
    <property type="entry name" value="DUF6339"/>
    <property type="match status" value="1"/>
</dbReference>
<reference evidence="1 2" key="1">
    <citation type="journal article" date="2021" name="Microbiol. Resour. Announc.">
        <title>Complete Genome Sequences of Two Rhodococcus sp. Strains with Large and Linear Chromosomes, Isolated from Apple Rhizosphere.</title>
        <authorList>
            <person name="Benning S."/>
            <person name="Brugnone N."/>
            <person name="Siani R."/>
            <person name="Kublik S."/>
            <person name="Schloter M."/>
            <person name="Rad V."/>
        </authorList>
    </citation>
    <scope>NUCLEOTIDE SEQUENCE [LARGE SCALE GENOMIC DNA]</scope>
    <source>
        <strain evidence="1 2">R79</strain>
    </source>
</reference>
<dbReference type="RefSeq" id="WP_206010383.1">
    <property type="nucleotide sequence ID" value="NZ_CP070619.1"/>
</dbReference>
<dbReference type="Proteomes" id="UP000662986">
    <property type="component" value="Chromosome"/>
</dbReference>
<name>A0A974WAS6_9NOCA</name>
<evidence type="ECO:0000313" key="1">
    <source>
        <dbReference type="EMBL" id="QSE93907.1"/>
    </source>
</evidence>
<protein>
    <submittedName>
        <fullName evidence="1">Uncharacterized protein</fullName>
    </submittedName>
</protein>
<organism evidence="1 2">
    <name type="scientific">Rhodococcus pseudokoreensis</name>
    <dbReference type="NCBI Taxonomy" id="2811421"/>
    <lineage>
        <taxon>Bacteria</taxon>
        <taxon>Bacillati</taxon>
        <taxon>Actinomycetota</taxon>
        <taxon>Actinomycetes</taxon>
        <taxon>Mycobacteriales</taxon>
        <taxon>Nocardiaceae</taxon>
        <taxon>Rhodococcus</taxon>
    </lineage>
</organism>
<proteinExistence type="predicted"/>
<dbReference type="InterPro" id="IPR045920">
    <property type="entry name" value="DUF6339"/>
</dbReference>
<reference evidence="1 2" key="2">
    <citation type="journal article" date="2022" name="Arch. Microbiol.">
        <title>Rhodococcus pseudokoreensis sp. nov. isolated from the rhizosphere of young M26 apple rootstocks.</title>
        <authorList>
            <person name="Kampfer P."/>
            <person name="Glaeser S.P."/>
            <person name="Blom J."/>
            <person name="Wolf J."/>
            <person name="Benning S."/>
            <person name="Schloter M."/>
            <person name="Neumann-Schaal M."/>
        </authorList>
    </citation>
    <scope>NUCLEOTIDE SEQUENCE [LARGE SCALE GENOMIC DNA]</scope>
    <source>
        <strain evidence="1 2">R79</strain>
    </source>
</reference>
<gene>
    <name evidence="1" type="ORF">JWS13_37570</name>
</gene>
<sequence>MTYLWPRLSAAFGTSAFDKFSGKSVSELKGLARDHHAHVTYAATGGTRVTKSQAGALAEKLREIGEAYGYPEAPNNTQRIGFDRAAAELIYTTMDITSVEASNRGVWNFLSIVTLPDLTMWRFEDRNIERWIARDLTRHMFSRLWWQGMTFAIPTPDGPDFSLLRALTESDLNQITERRSLGGNPRLAQALARIVTESEAGGGRRELIRDVTPALRRMLAFVDFSTLSNDQIDDHVRELISRSVARLRV</sequence>
<accession>A0A974WAS6</accession>